<keyword evidence="8" id="KW-0520">NAD</keyword>
<dbReference type="CDD" id="cd03429">
    <property type="entry name" value="NUDIX_NADH_pyrophosphatase_Nudt13"/>
    <property type="match status" value="1"/>
</dbReference>
<dbReference type="GO" id="GO:0019677">
    <property type="term" value="P:NAD+ catabolic process"/>
    <property type="evidence" value="ECO:0007669"/>
    <property type="project" value="TreeGrafter"/>
</dbReference>
<dbReference type="GO" id="GO:0006742">
    <property type="term" value="P:NADP+ catabolic process"/>
    <property type="evidence" value="ECO:0007669"/>
    <property type="project" value="TreeGrafter"/>
</dbReference>
<comment type="similarity">
    <text evidence="3">Belongs to the Nudix hydrolase family. NudC subfamily.</text>
</comment>
<evidence type="ECO:0000256" key="8">
    <source>
        <dbReference type="ARBA" id="ARBA00023027"/>
    </source>
</evidence>
<dbReference type="Pfam" id="PF09296">
    <property type="entry name" value="NUDIX-like"/>
    <property type="match status" value="1"/>
</dbReference>
<evidence type="ECO:0000313" key="11">
    <source>
        <dbReference type="EMBL" id="PWK50636.1"/>
    </source>
</evidence>
<dbReference type="InterPro" id="IPR015797">
    <property type="entry name" value="NUDIX_hydrolase-like_dom_sf"/>
</dbReference>
<dbReference type="PANTHER" id="PTHR42904">
    <property type="entry name" value="NUDIX HYDROLASE, NUDC SUBFAMILY"/>
    <property type="match status" value="1"/>
</dbReference>
<dbReference type="SUPFAM" id="SSF55811">
    <property type="entry name" value="Nudix"/>
    <property type="match status" value="1"/>
</dbReference>
<dbReference type="Proteomes" id="UP000245697">
    <property type="component" value="Unassembled WGS sequence"/>
</dbReference>
<comment type="catalytic activity">
    <reaction evidence="9">
        <text>a 5'-end NAD(+)-phospho-ribonucleoside in mRNA + H2O = a 5'-end phospho-adenosine-phospho-ribonucleoside in mRNA + beta-nicotinamide D-ribonucleotide + 2 H(+)</text>
        <dbReference type="Rhea" id="RHEA:60876"/>
        <dbReference type="Rhea" id="RHEA-COMP:15698"/>
        <dbReference type="Rhea" id="RHEA-COMP:15719"/>
        <dbReference type="ChEBI" id="CHEBI:14649"/>
        <dbReference type="ChEBI" id="CHEBI:15377"/>
        <dbReference type="ChEBI" id="CHEBI:15378"/>
        <dbReference type="ChEBI" id="CHEBI:144029"/>
        <dbReference type="ChEBI" id="CHEBI:144051"/>
    </reaction>
    <physiologicalReaction direction="left-to-right" evidence="9">
        <dbReference type="Rhea" id="RHEA:60877"/>
    </physiologicalReaction>
</comment>
<dbReference type="PROSITE" id="PS51462">
    <property type="entry name" value="NUDIX"/>
    <property type="match status" value="1"/>
</dbReference>
<evidence type="ECO:0000313" key="12">
    <source>
        <dbReference type="Proteomes" id="UP000245697"/>
    </source>
</evidence>
<dbReference type="PROSITE" id="PS00893">
    <property type="entry name" value="NUDIX_BOX"/>
    <property type="match status" value="1"/>
</dbReference>
<dbReference type="EC" id="3.6.1.22" evidence="4"/>
<dbReference type="InterPro" id="IPR049734">
    <property type="entry name" value="NudC-like_C"/>
</dbReference>
<evidence type="ECO:0000256" key="7">
    <source>
        <dbReference type="ARBA" id="ARBA00022842"/>
    </source>
</evidence>
<comment type="caution">
    <text evidence="11">The sequence shown here is derived from an EMBL/GenBank/DDBJ whole genome shotgun (WGS) entry which is preliminary data.</text>
</comment>
<comment type="cofactor">
    <cofactor evidence="1">
        <name>Mg(2+)</name>
        <dbReference type="ChEBI" id="CHEBI:18420"/>
    </cofactor>
</comment>
<keyword evidence="7" id="KW-0460">Magnesium</keyword>
<gene>
    <name evidence="11" type="ORF">BC793_103524</name>
</gene>
<evidence type="ECO:0000256" key="2">
    <source>
        <dbReference type="ARBA" id="ARBA00001947"/>
    </source>
</evidence>
<dbReference type="RefSeq" id="WP_239169731.1">
    <property type="nucleotide sequence ID" value="NZ_BONA01000009.1"/>
</dbReference>
<protein>
    <recommendedName>
        <fullName evidence="4">NAD(+) diphosphatase</fullName>
        <ecNumber evidence="4">3.6.1.22</ecNumber>
    </recommendedName>
</protein>
<dbReference type="Gene3D" id="3.90.79.10">
    <property type="entry name" value="Nucleoside Triphosphate Pyrophosphohydrolase"/>
    <property type="match status" value="1"/>
</dbReference>
<evidence type="ECO:0000256" key="9">
    <source>
        <dbReference type="ARBA" id="ARBA00023679"/>
    </source>
</evidence>
<proteinExistence type="inferred from homology"/>
<comment type="cofactor">
    <cofactor evidence="2">
        <name>Zn(2+)</name>
        <dbReference type="ChEBI" id="CHEBI:29105"/>
    </cofactor>
</comment>
<evidence type="ECO:0000256" key="4">
    <source>
        <dbReference type="ARBA" id="ARBA00012381"/>
    </source>
</evidence>
<evidence type="ECO:0000259" key="10">
    <source>
        <dbReference type="PROSITE" id="PS51462"/>
    </source>
</evidence>
<dbReference type="PANTHER" id="PTHR42904:SF6">
    <property type="entry name" value="NAD-CAPPED RNA HYDROLASE NUDT12"/>
    <property type="match status" value="1"/>
</dbReference>
<keyword evidence="12" id="KW-1185">Reference proteome</keyword>
<dbReference type="Gene3D" id="3.90.79.20">
    <property type="match status" value="1"/>
</dbReference>
<dbReference type="GO" id="GO:0035529">
    <property type="term" value="F:NADH pyrophosphatase activity"/>
    <property type="evidence" value="ECO:0007669"/>
    <property type="project" value="TreeGrafter"/>
</dbReference>
<feature type="domain" description="Nudix hydrolase" evidence="10">
    <location>
        <begin position="162"/>
        <end position="301"/>
    </location>
</feature>
<dbReference type="Pfam" id="PF00293">
    <property type="entry name" value="NUDIX"/>
    <property type="match status" value="1"/>
</dbReference>
<dbReference type="InterPro" id="IPR020084">
    <property type="entry name" value="NUDIX_hydrolase_CS"/>
</dbReference>
<evidence type="ECO:0000256" key="1">
    <source>
        <dbReference type="ARBA" id="ARBA00001946"/>
    </source>
</evidence>
<accession>A0A316FSF3</accession>
<dbReference type="EMBL" id="QGGR01000003">
    <property type="protein sequence ID" value="PWK50636.1"/>
    <property type="molecule type" value="Genomic_DNA"/>
</dbReference>
<reference evidence="11 12" key="1">
    <citation type="submission" date="2018-05" db="EMBL/GenBank/DDBJ databases">
        <title>Genomic Encyclopedia of Archaeal and Bacterial Type Strains, Phase II (KMG-II): from individual species to whole genera.</title>
        <authorList>
            <person name="Goeker M."/>
        </authorList>
    </citation>
    <scope>NUCLEOTIDE SEQUENCE [LARGE SCALE GENOMIC DNA]</scope>
    <source>
        <strain evidence="11 12">DSM 45184</strain>
    </source>
</reference>
<keyword evidence="6" id="KW-0378">Hydrolase</keyword>
<organism evidence="11 12">
    <name type="scientific">Actinoplanes xinjiangensis</name>
    <dbReference type="NCBI Taxonomy" id="512350"/>
    <lineage>
        <taxon>Bacteria</taxon>
        <taxon>Bacillati</taxon>
        <taxon>Actinomycetota</taxon>
        <taxon>Actinomycetes</taxon>
        <taxon>Micromonosporales</taxon>
        <taxon>Micromonosporaceae</taxon>
        <taxon>Actinoplanes</taxon>
    </lineage>
</organism>
<dbReference type="GO" id="GO:0005829">
    <property type="term" value="C:cytosol"/>
    <property type="evidence" value="ECO:0007669"/>
    <property type="project" value="TreeGrafter"/>
</dbReference>
<dbReference type="AlphaFoldDB" id="A0A316FSF3"/>
<evidence type="ECO:0000256" key="3">
    <source>
        <dbReference type="ARBA" id="ARBA00009595"/>
    </source>
</evidence>
<dbReference type="GO" id="GO:0046872">
    <property type="term" value="F:metal ion binding"/>
    <property type="evidence" value="ECO:0007669"/>
    <property type="project" value="UniProtKB-KW"/>
</dbReference>
<evidence type="ECO:0000256" key="6">
    <source>
        <dbReference type="ARBA" id="ARBA00022801"/>
    </source>
</evidence>
<name>A0A316FSF3_9ACTN</name>
<dbReference type="InterPro" id="IPR000086">
    <property type="entry name" value="NUDIX_hydrolase_dom"/>
</dbReference>
<keyword evidence="5" id="KW-0479">Metal-binding</keyword>
<evidence type="ECO:0000256" key="5">
    <source>
        <dbReference type="ARBA" id="ARBA00022723"/>
    </source>
</evidence>
<dbReference type="InterPro" id="IPR015375">
    <property type="entry name" value="NADH_PPase-like_N"/>
</dbReference>
<dbReference type="NCBIfam" id="NF001299">
    <property type="entry name" value="PRK00241.1"/>
    <property type="match status" value="1"/>
</dbReference>
<sequence length="315" mass="33838">MISSEKPGGPPLARTTLDRAAQHRRDSAWLAAAWERGQVLVVDLAKGGRALVNDRPDGGAALILVPPSEAPEAERWFLGVGPDGTPYWAVDAPLTAAGDTRVAGLREVGHLLDARDTGLLTTAVALGNWHRSHLYSPRTGKPTTVVEAGWARVDPDGTMMWPRTDPAMIILVHDGVAGPTGRCLLGHNAAWPARPDGSRRFSCLAGFVEAGESAEAAVAREVQEEVGVDLSEIRYEGSQSWPYPGSLMLGFQGIADPGQPLVLDPEEIDEAHWFTREDVAKMFSGEGSHGVPMSSSIAFYLIEKWLLEDSEDFSG</sequence>
<dbReference type="InterPro" id="IPR050241">
    <property type="entry name" value="NAD-cap_RNA_hydrolase_NudC"/>
</dbReference>